<dbReference type="InterPro" id="IPR050879">
    <property type="entry name" value="Acyltransferase_3"/>
</dbReference>
<keyword evidence="1" id="KW-1133">Transmembrane helix</keyword>
<keyword evidence="1" id="KW-0812">Transmembrane</keyword>
<feature type="transmembrane region" description="Helical" evidence="1">
    <location>
        <begin position="318"/>
        <end position="336"/>
    </location>
</feature>
<keyword evidence="3" id="KW-0808">Transferase</keyword>
<feature type="transmembrane region" description="Helical" evidence="1">
    <location>
        <begin position="12"/>
        <end position="30"/>
    </location>
</feature>
<evidence type="ECO:0000313" key="3">
    <source>
        <dbReference type="EMBL" id="WHS92127.1"/>
    </source>
</evidence>
<dbReference type="GO" id="GO:0016746">
    <property type="term" value="F:acyltransferase activity"/>
    <property type="evidence" value="ECO:0007669"/>
    <property type="project" value="UniProtKB-KW"/>
</dbReference>
<evidence type="ECO:0000256" key="1">
    <source>
        <dbReference type="SAM" id="Phobius"/>
    </source>
</evidence>
<name>A0ABY8T2N6_9HYPH</name>
<reference evidence="3 4" key="1">
    <citation type="submission" date="2023-03" db="EMBL/GenBank/DDBJ databases">
        <authorList>
            <person name="Menendez E."/>
            <person name="Kaur S."/>
            <person name="Flores-Felix J.D."/>
            <person name="diCenzo G.C."/>
            <person name="Peix A."/>
            <person name="Velazquez E."/>
        </authorList>
    </citation>
    <scope>NUCLEOTIDE SEQUENCE [LARGE SCALE GENOMIC DNA]</scope>
    <source>
        <strain evidence="3 4">CCBAU 71714</strain>
        <plasmid evidence="3 4">pSkuCCBAU71714b</plasmid>
    </source>
</reference>
<organism evidence="3 4">
    <name type="scientific">Sinorhizobium kummerowiae</name>
    <dbReference type="NCBI Taxonomy" id="158892"/>
    <lineage>
        <taxon>Bacteria</taxon>
        <taxon>Pseudomonadati</taxon>
        <taxon>Pseudomonadota</taxon>
        <taxon>Alphaproteobacteria</taxon>
        <taxon>Hyphomicrobiales</taxon>
        <taxon>Rhizobiaceae</taxon>
        <taxon>Sinorhizobium/Ensifer group</taxon>
        <taxon>Sinorhizobium</taxon>
    </lineage>
</organism>
<feature type="transmembrane region" description="Helical" evidence="1">
    <location>
        <begin position="153"/>
        <end position="171"/>
    </location>
</feature>
<keyword evidence="3" id="KW-0012">Acyltransferase</keyword>
<dbReference type="PANTHER" id="PTHR23028:SF53">
    <property type="entry name" value="ACYL_TRANSF_3 DOMAIN-CONTAINING PROTEIN"/>
    <property type="match status" value="1"/>
</dbReference>
<feature type="transmembrane region" description="Helical" evidence="1">
    <location>
        <begin position="36"/>
        <end position="54"/>
    </location>
</feature>
<keyword evidence="4" id="KW-1185">Reference proteome</keyword>
<dbReference type="RefSeq" id="WP_284718505.1">
    <property type="nucleotide sequence ID" value="NZ_CP120364.1"/>
</dbReference>
<dbReference type="PANTHER" id="PTHR23028">
    <property type="entry name" value="ACETYLTRANSFERASE"/>
    <property type="match status" value="1"/>
</dbReference>
<keyword evidence="1" id="KW-0472">Membrane</keyword>
<geneLocation type="plasmid" evidence="3 4">
    <name>pSkuCCBAU71714b</name>
</geneLocation>
<dbReference type="InterPro" id="IPR002656">
    <property type="entry name" value="Acyl_transf_3_dom"/>
</dbReference>
<feature type="transmembrane region" description="Helical" evidence="1">
    <location>
        <begin position="286"/>
        <end position="306"/>
    </location>
</feature>
<evidence type="ECO:0000313" key="4">
    <source>
        <dbReference type="Proteomes" id="UP001233264"/>
    </source>
</evidence>
<gene>
    <name evidence="3" type="ORF">PZL22_000113</name>
</gene>
<dbReference type="Pfam" id="PF01757">
    <property type="entry name" value="Acyl_transf_3"/>
    <property type="match status" value="1"/>
</dbReference>
<keyword evidence="3" id="KW-0614">Plasmid</keyword>
<sequence length="368" mass="40338">MQMVRDQQLDGLRAVAVSMVLYAHFFAADGSHLGHLGVRLFFVLSGFLITRLLLDARDAARFEPATALKSFYARRALRIFPPYFAVLAAVFFLDLERSKEVMAWHALYLSNFWYALQNEWTPWVLCHTWSLSIEEQFYLVWPLIVLLVPRRSVAGVCVGVIVCSLAYRFYWPLTGTPSLARDLLPPASMDALAVGALLAARPSWRSGWPAWAKLSWMPLSLASLFLVWSKPVAMTPVVAWFAWIGLEVVPLLPLAMLVGGCSKGIGGLAGRLIALSPLAALGRISYGVYLFHAVVLALVVQAQPFIPVNVSDQGAGRFVVAGALTLILASVSWLFFEKPLNGLKRHFPYVRPDGGAGAAAAIPGASRD</sequence>
<dbReference type="EMBL" id="CP120364">
    <property type="protein sequence ID" value="WHS92127.1"/>
    <property type="molecule type" value="Genomic_DNA"/>
</dbReference>
<dbReference type="Proteomes" id="UP001233264">
    <property type="component" value="Plasmid pSkuCCBAU71714b"/>
</dbReference>
<accession>A0ABY8T2N6</accession>
<evidence type="ECO:0000259" key="2">
    <source>
        <dbReference type="Pfam" id="PF01757"/>
    </source>
</evidence>
<feature type="transmembrane region" description="Helical" evidence="1">
    <location>
        <begin position="75"/>
        <end position="93"/>
    </location>
</feature>
<feature type="domain" description="Acyltransferase 3" evidence="2">
    <location>
        <begin position="8"/>
        <end position="331"/>
    </location>
</feature>
<protein>
    <submittedName>
        <fullName evidence="3">Acyltransferase</fullName>
    </submittedName>
</protein>
<proteinExistence type="predicted"/>